<evidence type="ECO:0000313" key="1">
    <source>
        <dbReference type="EMBL" id="QNN40738.1"/>
    </source>
</evidence>
<dbReference type="PROSITE" id="PS51257">
    <property type="entry name" value="PROKAR_LIPOPROTEIN"/>
    <property type="match status" value="1"/>
</dbReference>
<name>A0A7G9QBL3_9SPHI</name>
<keyword evidence="2" id="KW-1185">Reference proteome</keyword>
<organism evidence="1 2">
    <name type="scientific">Pedobacter roseus</name>
    <dbReference type="NCBI Taxonomy" id="336820"/>
    <lineage>
        <taxon>Bacteria</taxon>
        <taxon>Pseudomonadati</taxon>
        <taxon>Bacteroidota</taxon>
        <taxon>Sphingobacteriia</taxon>
        <taxon>Sphingobacteriales</taxon>
        <taxon>Sphingobacteriaceae</taxon>
        <taxon>Pedobacter</taxon>
    </lineage>
</organism>
<evidence type="ECO:0000313" key="2">
    <source>
        <dbReference type="Proteomes" id="UP000515806"/>
    </source>
</evidence>
<dbReference type="EMBL" id="CP060723">
    <property type="protein sequence ID" value="QNN40738.1"/>
    <property type="molecule type" value="Genomic_DNA"/>
</dbReference>
<dbReference type="RefSeq" id="WP_187591437.1">
    <property type="nucleotide sequence ID" value="NZ_CP060723.1"/>
</dbReference>
<proteinExistence type="predicted"/>
<dbReference type="Proteomes" id="UP000515806">
    <property type="component" value="Chromosome"/>
</dbReference>
<gene>
    <name evidence="1" type="ORF">H9L23_16565</name>
</gene>
<dbReference type="GO" id="GO:0004553">
    <property type="term" value="F:hydrolase activity, hydrolyzing O-glycosyl compounds"/>
    <property type="evidence" value="ECO:0007669"/>
    <property type="project" value="UniProtKB-ARBA"/>
</dbReference>
<dbReference type="KEGG" id="proe:H9L23_16565"/>
<sequence length="274" mass="29090">MKTKYFLLVAAVTLGLSSCQKKFDPSSYAPALNIGGYTSAKQIAPSNLVSYFAFDGGLIDSASNTAGVNTGTTFGTGVKKQSLQGALNSYVLATPSNKVAALKSFTVSEWFNSPAPSTGIIGLFTLANTTQFWGNIEIFIENGSTAANGLLRIHLNQGGSDKEYQVNGVQNLFGKWVNLTVSYDQTTSTVKVYINGSRVAAIASTAMGPFAFTNTGKFVFGTVQFQTTPSQTTGTTKQDWASFLTGQIDEVRLFDKALTDAEVSALSILEGRGK</sequence>
<dbReference type="AlphaFoldDB" id="A0A7G9QBL3"/>
<protein>
    <submittedName>
        <fullName evidence="1">LamG domain-containing protein</fullName>
    </submittedName>
</protein>
<dbReference type="InterPro" id="IPR013320">
    <property type="entry name" value="ConA-like_dom_sf"/>
</dbReference>
<reference evidence="1 2" key="1">
    <citation type="submission" date="2020-08" db="EMBL/GenBank/DDBJ databases">
        <title>Genome sequence of Pedobacter roseus KACC 11594T.</title>
        <authorList>
            <person name="Hyun D.-W."/>
            <person name="Bae J.-W."/>
        </authorList>
    </citation>
    <scope>NUCLEOTIDE SEQUENCE [LARGE SCALE GENOMIC DNA]</scope>
    <source>
        <strain evidence="1 2">KACC 11594</strain>
    </source>
</reference>
<accession>A0A7G9QBL3</accession>
<dbReference type="Pfam" id="PF13385">
    <property type="entry name" value="Laminin_G_3"/>
    <property type="match status" value="1"/>
</dbReference>
<dbReference type="GO" id="GO:0005975">
    <property type="term" value="P:carbohydrate metabolic process"/>
    <property type="evidence" value="ECO:0007669"/>
    <property type="project" value="UniProtKB-ARBA"/>
</dbReference>
<dbReference type="Gene3D" id="2.60.120.200">
    <property type="match status" value="1"/>
</dbReference>
<dbReference type="SUPFAM" id="SSF49899">
    <property type="entry name" value="Concanavalin A-like lectins/glucanases"/>
    <property type="match status" value="1"/>
</dbReference>